<keyword evidence="3 6" id="KW-0812">Transmembrane</keyword>
<comment type="similarity">
    <text evidence="6">Belongs to the TVP38/TMEM64 family.</text>
</comment>
<proteinExistence type="inferred from homology"/>
<reference evidence="8 9" key="1">
    <citation type="submission" date="2019-02" db="EMBL/GenBank/DDBJ databases">
        <title>Deep-cultivation of Planctomycetes and their phenomic and genomic characterization uncovers novel biology.</title>
        <authorList>
            <person name="Wiegand S."/>
            <person name="Jogler M."/>
            <person name="Boedeker C."/>
            <person name="Pinto D."/>
            <person name="Vollmers J."/>
            <person name="Rivas-Marin E."/>
            <person name="Kohn T."/>
            <person name="Peeters S.H."/>
            <person name="Heuer A."/>
            <person name="Rast P."/>
            <person name="Oberbeckmann S."/>
            <person name="Bunk B."/>
            <person name="Jeske O."/>
            <person name="Meyerdierks A."/>
            <person name="Storesund J.E."/>
            <person name="Kallscheuer N."/>
            <person name="Luecker S."/>
            <person name="Lage O.M."/>
            <person name="Pohl T."/>
            <person name="Merkel B.J."/>
            <person name="Hornburger P."/>
            <person name="Mueller R.-W."/>
            <person name="Bruemmer F."/>
            <person name="Labrenz M."/>
            <person name="Spormann A.M."/>
            <person name="Op den Camp H."/>
            <person name="Overmann J."/>
            <person name="Amann R."/>
            <person name="Jetten M.S.M."/>
            <person name="Mascher T."/>
            <person name="Medema M.H."/>
            <person name="Devos D.P."/>
            <person name="Kaster A.-K."/>
            <person name="Ovreas L."/>
            <person name="Rohde M."/>
            <person name="Galperin M.Y."/>
            <person name="Jogler C."/>
        </authorList>
    </citation>
    <scope>NUCLEOTIDE SEQUENCE [LARGE SCALE GENOMIC DNA]</scope>
    <source>
        <strain evidence="8 9">ETA_A1</strain>
    </source>
</reference>
<dbReference type="KEGG" id="uli:ETAA1_15470"/>
<dbReference type="EMBL" id="CP036273">
    <property type="protein sequence ID" value="QDU19617.1"/>
    <property type="molecule type" value="Genomic_DNA"/>
</dbReference>
<dbReference type="Proteomes" id="UP000319576">
    <property type="component" value="Chromosome"/>
</dbReference>
<feature type="transmembrane region" description="Helical" evidence="6">
    <location>
        <begin position="208"/>
        <end position="230"/>
    </location>
</feature>
<dbReference type="PANTHER" id="PTHR12677">
    <property type="entry name" value="GOLGI APPARATUS MEMBRANE PROTEIN TVP38-RELATED"/>
    <property type="match status" value="1"/>
</dbReference>
<dbReference type="AlphaFoldDB" id="A0A517XQ29"/>
<comment type="subcellular location">
    <subcellularLocation>
        <location evidence="1 6">Cell membrane</location>
        <topology evidence="1 6">Multi-pass membrane protein</topology>
    </subcellularLocation>
</comment>
<name>A0A517XQ29_9BACT</name>
<feature type="transmembrane region" description="Helical" evidence="6">
    <location>
        <begin position="54"/>
        <end position="79"/>
    </location>
</feature>
<gene>
    <name evidence="8" type="primary">ydjZ_1</name>
    <name evidence="8" type="ORF">ETAA1_15470</name>
</gene>
<keyword evidence="9" id="KW-1185">Reference proteome</keyword>
<evidence type="ECO:0000256" key="4">
    <source>
        <dbReference type="ARBA" id="ARBA00022989"/>
    </source>
</evidence>
<sequence length="243" mass="25942">MTPDPLPPARFTTGRLLVLAAATAVFVWFVAAGPDEAVVVARSGEWRAAARQHLPAAVGLFVLVEVCLVALSLPVNLWLTVLAGFLFGAGLGTAVVSASSTAGAALAFLLARYVFAGPVRRLAQTRPRLARAFERIDRGVEGHGAFYVAVLRMTPVFPFWLVNLGLALTPIRLRQYAWASWLAMLPVTVVLAAAGAELAEITSFREVLSARVLVLLALMPAVPLALRLVADRWLTPSAPRSGR</sequence>
<protein>
    <recommendedName>
        <fullName evidence="6">TVP38/TMEM64 family membrane protein</fullName>
    </recommendedName>
</protein>
<dbReference type="OrthoDB" id="9779114at2"/>
<keyword evidence="2 6" id="KW-1003">Cell membrane</keyword>
<keyword evidence="4 6" id="KW-1133">Transmembrane helix</keyword>
<dbReference type="GO" id="GO:0005886">
    <property type="term" value="C:plasma membrane"/>
    <property type="evidence" value="ECO:0007669"/>
    <property type="project" value="UniProtKB-SubCell"/>
</dbReference>
<feature type="domain" description="VTT" evidence="7">
    <location>
        <begin position="77"/>
        <end position="196"/>
    </location>
</feature>
<evidence type="ECO:0000256" key="5">
    <source>
        <dbReference type="ARBA" id="ARBA00023136"/>
    </source>
</evidence>
<accession>A0A517XQ29</accession>
<feature type="transmembrane region" description="Helical" evidence="6">
    <location>
        <begin position="178"/>
        <end position="196"/>
    </location>
</feature>
<dbReference type="InterPro" id="IPR015414">
    <property type="entry name" value="TMEM64"/>
</dbReference>
<dbReference type="PANTHER" id="PTHR12677:SF59">
    <property type="entry name" value="GOLGI APPARATUS MEMBRANE PROTEIN TVP38-RELATED"/>
    <property type="match status" value="1"/>
</dbReference>
<feature type="transmembrane region" description="Helical" evidence="6">
    <location>
        <begin position="85"/>
        <end position="111"/>
    </location>
</feature>
<keyword evidence="5 6" id="KW-0472">Membrane</keyword>
<evidence type="ECO:0000256" key="6">
    <source>
        <dbReference type="RuleBase" id="RU366058"/>
    </source>
</evidence>
<dbReference type="RefSeq" id="WP_145235854.1">
    <property type="nucleotide sequence ID" value="NZ_CP036273.1"/>
</dbReference>
<evidence type="ECO:0000256" key="1">
    <source>
        <dbReference type="ARBA" id="ARBA00004651"/>
    </source>
</evidence>
<evidence type="ECO:0000313" key="9">
    <source>
        <dbReference type="Proteomes" id="UP000319576"/>
    </source>
</evidence>
<dbReference type="Pfam" id="PF09335">
    <property type="entry name" value="VTT_dom"/>
    <property type="match status" value="1"/>
</dbReference>
<dbReference type="InterPro" id="IPR032816">
    <property type="entry name" value="VTT_dom"/>
</dbReference>
<evidence type="ECO:0000256" key="3">
    <source>
        <dbReference type="ARBA" id="ARBA00022692"/>
    </source>
</evidence>
<feature type="transmembrane region" description="Helical" evidence="6">
    <location>
        <begin position="12"/>
        <end position="33"/>
    </location>
</feature>
<evidence type="ECO:0000313" key="8">
    <source>
        <dbReference type="EMBL" id="QDU19617.1"/>
    </source>
</evidence>
<feature type="transmembrane region" description="Helical" evidence="6">
    <location>
        <begin position="145"/>
        <end position="166"/>
    </location>
</feature>
<evidence type="ECO:0000256" key="2">
    <source>
        <dbReference type="ARBA" id="ARBA00022475"/>
    </source>
</evidence>
<evidence type="ECO:0000259" key="7">
    <source>
        <dbReference type="Pfam" id="PF09335"/>
    </source>
</evidence>
<organism evidence="8 9">
    <name type="scientific">Urbifossiella limnaea</name>
    <dbReference type="NCBI Taxonomy" id="2528023"/>
    <lineage>
        <taxon>Bacteria</taxon>
        <taxon>Pseudomonadati</taxon>
        <taxon>Planctomycetota</taxon>
        <taxon>Planctomycetia</taxon>
        <taxon>Gemmatales</taxon>
        <taxon>Gemmataceae</taxon>
        <taxon>Urbifossiella</taxon>
    </lineage>
</organism>